<dbReference type="Pfam" id="PF01734">
    <property type="entry name" value="Patatin"/>
    <property type="match status" value="1"/>
</dbReference>
<dbReference type="InterPro" id="IPR002641">
    <property type="entry name" value="PNPLA_dom"/>
</dbReference>
<organism evidence="3 4">
    <name type="scientific">Actimicrobium antarcticum</name>
    <dbReference type="NCBI Taxonomy" id="1051899"/>
    <lineage>
        <taxon>Bacteria</taxon>
        <taxon>Pseudomonadati</taxon>
        <taxon>Pseudomonadota</taxon>
        <taxon>Betaproteobacteria</taxon>
        <taxon>Burkholderiales</taxon>
        <taxon>Oxalobacteraceae</taxon>
        <taxon>Actimicrobium</taxon>
    </lineage>
</organism>
<name>A0ABP7T923_9BURK</name>
<evidence type="ECO:0000256" key="1">
    <source>
        <dbReference type="ARBA" id="ARBA00023098"/>
    </source>
</evidence>
<dbReference type="EMBL" id="BAAAZE010000008">
    <property type="protein sequence ID" value="GAA4022846.1"/>
    <property type="molecule type" value="Genomic_DNA"/>
</dbReference>
<sequence length="367" mass="40203">MSMGSDGVLTIQAGPAALDHLRRHGLRAGDVAAIAGAAGGPKGLILQAIDQFLFGEWLPQAPRQRTLIGASIGAWRMAAACHADPASAFQRLGDLYCEQRYPRKPSPQLVSEVCIRILQDFVGGHENEIVDHPQHKLNILVSRGRGLLQQPTRSAQTVAGFATATLANLASRKLLARHLDRVIFSAQPTPWLATPFDAFDTRFAPLQQDNLATALLASGTLPFIMPPVTAIPHAPPGTYWDGGLIDYHLALPYARLAGQPEGGLVLYPHFTNHLVPGWLDKPLCWRRAGRGTHRHWLDNVILISPSQRFLQALPRQKLPDRSDFMHHGLDHAARIADWRTAIRAGQRLRDALAAFIARPDPALVMPL</sequence>
<accession>A0ABP7T923</accession>
<dbReference type="Proteomes" id="UP001501353">
    <property type="component" value="Unassembled WGS sequence"/>
</dbReference>
<comment type="caution">
    <text evidence="3">The sequence shown here is derived from an EMBL/GenBank/DDBJ whole genome shotgun (WGS) entry which is preliminary data.</text>
</comment>
<feature type="domain" description="PNPLA" evidence="2">
    <location>
        <begin position="67"/>
        <end position="246"/>
    </location>
</feature>
<proteinExistence type="predicted"/>
<keyword evidence="4" id="KW-1185">Reference proteome</keyword>
<keyword evidence="1" id="KW-0443">Lipid metabolism</keyword>
<dbReference type="SUPFAM" id="SSF52151">
    <property type="entry name" value="FabD/lysophospholipase-like"/>
    <property type="match status" value="1"/>
</dbReference>
<gene>
    <name evidence="3" type="ORF">GCM10022212_20210</name>
</gene>
<reference evidence="4" key="1">
    <citation type="journal article" date="2019" name="Int. J. Syst. Evol. Microbiol.">
        <title>The Global Catalogue of Microorganisms (GCM) 10K type strain sequencing project: providing services to taxonomists for standard genome sequencing and annotation.</title>
        <authorList>
            <consortium name="The Broad Institute Genomics Platform"/>
            <consortium name="The Broad Institute Genome Sequencing Center for Infectious Disease"/>
            <person name="Wu L."/>
            <person name="Ma J."/>
        </authorList>
    </citation>
    <scope>NUCLEOTIDE SEQUENCE [LARGE SCALE GENOMIC DNA]</scope>
    <source>
        <strain evidence="4">JCM 16673</strain>
    </source>
</reference>
<protein>
    <recommendedName>
        <fullName evidence="2">PNPLA domain-containing protein</fullName>
    </recommendedName>
</protein>
<dbReference type="RefSeq" id="WP_344763177.1">
    <property type="nucleotide sequence ID" value="NZ_BAAAZE010000008.1"/>
</dbReference>
<evidence type="ECO:0000313" key="3">
    <source>
        <dbReference type="EMBL" id="GAA4022846.1"/>
    </source>
</evidence>
<evidence type="ECO:0000313" key="4">
    <source>
        <dbReference type="Proteomes" id="UP001501353"/>
    </source>
</evidence>
<evidence type="ECO:0000259" key="2">
    <source>
        <dbReference type="Pfam" id="PF01734"/>
    </source>
</evidence>
<dbReference type="InterPro" id="IPR016035">
    <property type="entry name" value="Acyl_Trfase/lysoPLipase"/>
</dbReference>